<comment type="subcellular location">
    <subcellularLocation>
        <location evidence="1">Cell inner membrane</location>
        <topology evidence="1">Multi-pass membrane protein</topology>
    </subcellularLocation>
</comment>
<feature type="transmembrane region" description="Helical" evidence="7">
    <location>
        <begin position="87"/>
        <end position="109"/>
    </location>
</feature>
<evidence type="ECO:0000256" key="2">
    <source>
        <dbReference type="ARBA" id="ARBA00022448"/>
    </source>
</evidence>
<feature type="transmembrane region" description="Helical" evidence="7">
    <location>
        <begin position="272"/>
        <end position="296"/>
    </location>
</feature>
<evidence type="ECO:0000256" key="6">
    <source>
        <dbReference type="ARBA" id="ARBA00023136"/>
    </source>
</evidence>
<dbReference type="InterPro" id="IPR047135">
    <property type="entry name" value="YsiQ"/>
</dbReference>
<keyword evidence="3" id="KW-1003">Cell membrane</keyword>
<feature type="transmembrane region" description="Helical" evidence="7">
    <location>
        <begin position="381"/>
        <end position="406"/>
    </location>
</feature>
<gene>
    <name evidence="8" type="ORF">GCM10009092_29240</name>
</gene>
<feature type="transmembrane region" description="Helical" evidence="7">
    <location>
        <begin position="129"/>
        <end position="152"/>
    </location>
</feature>
<sequence>MNTRAQQQGLWGLSKPLLLEQTLQFCVPLMDTLFLAIISDAAASAAGALAPVLFLCGNIIWVTVFAGASIANQRLGAGKLDKAKATIWIYAFWSVQLGILIALLLYFSAPWITSIMGLSGDIGLNAREYLQVAFALIVIWAVKGVCHSILNMHGLPGWNLLANLVYFVANLAGNAIVVFQLFGIADYGISGVAWASVIASSLGVLVSVAAITVNVPLRVSILQLKQNVANVSQNLVRIAAPSAIEPLSFDINMVVLNSMAAKLGALALAAKVYTFNTFMLGLIISVALTTATQILVTQKVGAGELDQADQQLRRSLRIALWGTGLTAALLVTLHHPIMRLYTQDELLLAGAFWWFLLAALSEPGRTVNIMTGLNLRATGDGWYISAVGLLFTWLVALPLAYLLAFVMDLGLIGLLISAVVDESGRAVLFYRRWRQQHWHHSHVHARETRIQGKQN</sequence>
<feature type="transmembrane region" description="Helical" evidence="7">
    <location>
        <begin position="316"/>
        <end position="333"/>
    </location>
</feature>
<keyword evidence="6 7" id="KW-0472">Membrane</keyword>
<accession>A0ABP3H5Y4</accession>
<dbReference type="Proteomes" id="UP001501757">
    <property type="component" value="Unassembled WGS sequence"/>
</dbReference>
<protein>
    <submittedName>
        <fullName evidence="8">MATE family efflux transporter</fullName>
    </submittedName>
</protein>
<organism evidence="8 9">
    <name type="scientific">Bowmanella denitrificans</name>
    <dbReference type="NCBI Taxonomy" id="366582"/>
    <lineage>
        <taxon>Bacteria</taxon>
        <taxon>Pseudomonadati</taxon>
        <taxon>Pseudomonadota</taxon>
        <taxon>Gammaproteobacteria</taxon>
        <taxon>Alteromonadales</taxon>
        <taxon>Alteromonadaceae</taxon>
        <taxon>Bowmanella</taxon>
    </lineage>
</organism>
<evidence type="ECO:0000313" key="8">
    <source>
        <dbReference type="EMBL" id="GAA0362984.1"/>
    </source>
</evidence>
<keyword evidence="2" id="KW-0813">Transport</keyword>
<dbReference type="Pfam" id="PF01554">
    <property type="entry name" value="MatE"/>
    <property type="match status" value="2"/>
</dbReference>
<feature type="transmembrane region" description="Helical" evidence="7">
    <location>
        <begin position="191"/>
        <end position="217"/>
    </location>
</feature>
<dbReference type="NCBIfam" id="TIGR00797">
    <property type="entry name" value="matE"/>
    <property type="match status" value="1"/>
</dbReference>
<dbReference type="PANTHER" id="PTHR42925">
    <property type="entry name" value="MULTIDRUG AND TOXIN EFFLUX PROTEIN MATE FAMILY"/>
    <property type="match status" value="1"/>
</dbReference>
<keyword evidence="4 7" id="KW-0812">Transmembrane</keyword>
<feature type="transmembrane region" description="Helical" evidence="7">
    <location>
        <begin position="45"/>
        <end position="66"/>
    </location>
</feature>
<dbReference type="RefSeq" id="WP_343845894.1">
    <property type="nucleotide sequence ID" value="NZ_BAAAEI010000015.1"/>
</dbReference>
<evidence type="ECO:0000256" key="5">
    <source>
        <dbReference type="ARBA" id="ARBA00022989"/>
    </source>
</evidence>
<dbReference type="EMBL" id="BAAAEI010000015">
    <property type="protein sequence ID" value="GAA0362984.1"/>
    <property type="molecule type" value="Genomic_DNA"/>
</dbReference>
<comment type="caution">
    <text evidence="8">The sequence shown here is derived from an EMBL/GenBank/DDBJ whole genome shotgun (WGS) entry which is preliminary data.</text>
</comment>
<feature type="transmembrane region" description="Helical" evidence="7">
    <location>
        <begin position="164"/>
        <end position="185"/>
    </location>
</feature>
<evidence type="ECO:0000256" key="7">
    <source>
        <dbReference type="SAM" id="Phobius"/>
    </source>
</evidence>
<name>A0ABP3H5Y4_9ALTE</name>
<keyword evidence="5 7" id="KW-1133">Transmembrane helix</keyword>
<dbReference type="InterPro" id="IPR002528">
    <property type="entry name" value="MATE_fam"/>
</dbReference>
<reference evidence="9" key="1">
    <citation type="journal article" date="2019" name="Int. J. Syst. Evol. Microbiol.">
        <title>The Global Catalogue of Microorganisms (GCM) 10K type strain sequencing project: providing services to taxonomists for standard genome sequencing and annotation.</title>
        <authorList>
            <consortium name="The Broad Institute Genomics Platform"/>
            <consortium name="The Broad Institute Genome Sequencing Center for Infectious Disease"/>
            <person name="Wu L."/>
            <person name="Ma J."/>
        </authorList>
    </citation>
    <scope>NUCLEOTIDE SEQUENCE [LARGE SCALE GENOMIC DNA]</scope>
    <source>
        <strain evidence="9">JCM 13378</strain>
    </source>
</reference>
<evidence type="ECO:0000256" key="3">
    <source>
        <dbReference type="ARBA" id="ARBA00022475"/>
    </source>
</evidence>
<keyword evidence="9" id="KW-1185">Reference proteome</keyword>
<evidence type="ECO:0000256" key="4">
    <source>
        <dbReference type="ARBA" id="ARBA00022692"/>
    </source>
</evidence>
<dbReference type="PANTHER" id="PTHR42925:SF2">
    <property type="entry name" value="NA+ DRIVEN MULTIDRUG EFFLUX PUMP"/>
    <property type="match status" value="1"/>
</dbReference>
<evidence type="ECO:0000313" key="9">
    <source>
        <dbReference type="Proteomes" id="UP001501757"/>
    </source>
</evidence>
<proteinExistence type="predicted"/>
<evidence type="ECO:0000256" key="1">
    <source>
        <dbReference type="ARBA" id="ARBA00004429"/>
    </source>
</evidence>
<feature type="transmembrane region" description="Helical" evidence="7">
    <location>
        <begin position="345"/>
        <end position="361"/>
    </location>
</feature>
<dbReference type="InterPro" id="IPR048279">
    <property type="entry name" value="MdtK-like"/>
</dbReference>
<dbReference type="PIRSF" id="PIRSF006603">
    <property type="entry name" value="DinF"/>
    <property type="match status" value="1"/>
</dbReference>